<gene>
    <name evidence="7" type="ORF">METZ01_LOCUS146487</name>
</gene>
<accession>A0A381ZY44</accession>
<feature type="transmembrane region" description="Helical" evidence="5">
    <location>
        <begin position="118"/>
        <end position="135"/>
    </location>
</feature>
<dbReference type="SUPFAM" id="SSF144091">
    <property type="entry name" value="Rhomboid-like"/>
    <property type="match status" value="1"/>
</dbReference>
<dbReference type="InterPro" id="IPR035952">
    <property type="entry name" value="Rhomboid-like_sf"/>
</dbReference>
<dbReference type="Gene3D" id="1.20.1540.10">
    <property type="entry name" value="Rhomboid-like"/>
    <property type="match status" value="1"/>
</dbReference>
<evidence type="ECO:0000259" key="6">
    <source>
        <dbReference type="Pfam" id="PF01694"/>
    </source>
</evidence>
<dbReference type="InterPro" id="IPR022764">
    <property type="entry name" value="Peptidase_S54_rhomboid_dom"/>
</dbReference>
<comment type="subcellular location">
    <subcellularLocation>
        <location evidence="1">Membrane</location>
        <topology evidence="1">Multi-pass membrane protein</topology>
    </subcellularLocation>
</comment>
<dbReference type="EMBL" id="UINC01022949">
    <property type="protein sequence ID" value="SVA93633.1"/>
    <property type="molecule type" value="Genomic_DNA"/>
</dbReference>
<dbReference type="GO" id="GO:0004252">
    <property type="term" value="F:serine-type endopeptidase activity"/>
    <property type="evidence" value="ECO:0007669"/>
    <property type="project" value="InterPro"/>
</dbReference>
<dbReference type="GO" id="GO:0016020">
    <property type="term" value="C:membrane"/>
    <property type="evidence" value="ECO:0007669"/>
    <property type="project" value="UniProtKB-SubCell"/>
</dbReference>
<evidence type="ECO:0000313" key="7">
    <source>
        <dbReference type="EMBL" id="SVA93633.1"/>
    </source>
</evidence>
<keyword evidence="2 5" id="KW-0812">Transmembrane</keyword>
<evidence type="ECO:0000256" key="5">
    <source>
        <dbReference type="SAM" id="Phobius"/>
    </source>
</evidence>
<dbReference type="Pfam" id="PF01694">
    <property type="entry name" value="Rhomboid"/>
    <property type="match status" value="1"/>
</dbReference>
<name>A0A381ZY44_9ZZZZ</name>
<evidence type="ECO:0000256" key="3">
    <source>
        <dbReference type="ARBA" id="ARBA00022989"/>
    </source>
</evidence>
<protein>
    <recommendedName>
        <fullName evidence="6">Peptidase S54 rhomboid domain-containing protein</fullName>
    </recommendedName>
</protein>
<feature type="transmembrane region" description="Helical" evidence="5">
    <location>
        <begin position="90"/>
        <end position="111"/>
    </location>
</feature>
<evidence type="ECO:0000256" key="1">
    <source>
        <dbReference type="ARBA" id="ARBA00004141"/>
    </source>
</evidence>
<feature type="transmembrane region" description="Helical" evidence="5">
    <location>
        <begin position="66"/>
        <end position="84"/>
    </location>
</feature>
<keyword evidence="4 5" id="KW-0472">Membrane</keyword>
<sequence>MMLFVDWLAGDSLTNRLGIEPRSLGGLDGMLFAPALHGSLGHYLANAAPLIVLLGLLFGNSNYKPWRTLGIVWLLGGLGTWLIGRPDSNHIGASIVIFGLVTFLIFVSVFLRSWRSAVVSSVVLIFYGGILLDVLPPLLNSSMKENVSWEGHLSGAISGAIAAWRVRKK</sequence>
<reference evidence="7" key="1">
    <citation type="submission" date="2018-05" db="EMBL/GenBank/DDBJ databases">
        <authorList>
            <person name="Lanie J.A."/>
            <person name="Ng W.-L."/>
            <person name="Kazmierczak K.M."/>
            <person name="Andrzejewski T.M."/>
            <person name="Davidsen T.M."/>
            <person name="Wayne K.J."/>
            <person name="Tettelin H."/>
            <person name="Glass J.I."/>
            <person name="Rusch D."/>
            <person name="Podicherti R."/>
            <person name="Tsui H.-C.T."/>
            <person name="Winkler M.E."/>
        </authorList>
    </citation>
    <scope>NUCLEOTIDE SEQUENCE</scope>
</reference>
<proteinExistence type="predicted"/>
<evidence type="ECO:0000256" key="4">
    <source>
        <dbReference type="ARBA" id="ARBA00023136"/>
    </source>
</evidence>
<evidence type="ECO:0000256" key="2">
    <source>
        <dbReference type="ARBA" id="ARBA00022692"/>
    </source>
</evidence>
<feature type="domain" description="Peptidase S54 rhomboid" evidence="6">
    <location>
        <begin position="30"/>
        <end position="168"/>
    </location>
</feature>
<keyword evidence="3 5" id="KW-1133">Transmembrane helix</keyword>
<feature type="transmembrane region" description="Helical" evidence="5">
    <location>
        <begin position="40"/>
        <end position="59"/>
    </location>
</feature>
<dbReference type="AlphaFoldDB" id="A0A381ZY44"/>
<organism evidence="7">
    <name type="scientific">marine metagenome</name>
    <dbReference type="NCBI Taxonomy" id="408172"/>
    <lineage>
        <taxon>unclassified sequences</taxon>
        <taxon>metagenomes</taxon>
        <taxon>ecological metagenomes</taxon>
    </lineage>
</organism>